<proteinExistence type="predicted"/>
<reference evidence="2 3" key="1">
    <citation type="journal article" date="2023" name="Commun. Biol.">
        <title>Reorganization of the ancestral sex-determining regions during the evolution of trioecy in Pleodorina starrii.</title>
        <authorList>
            <person name="Takahashi K."/>
            <person name="Suzuki S."/>
            <person name="Kawai-Toyooka H."/>
            <person name="Yamamoto K."/>
            <person name="Hamaji T."/>
            <person name="Ootsuki R."/>
            <person name="Yamaguchi H."/>
            <person name="Kawachi M."/>
            <person name="Higashiyama T."/>
            <person name="Nozaki H."/>
        </authorList>
    </citation>
    <scope>NUCLEOTIDE SEQUENCE [LARGE SCALE GENOMIC DNA]</scope>
    <source>
        <strain evidence="2 3">NIES-4479</strain>
    </source>
</reference>
<sequence length="462" mass="47573">MPTQARPEPGRARRPSTLHTITDSLTAFLEQPHFDENQVPAALRRELIALMSSAVTVLSTGGHNKMYRDLFLELYGAAAAKLATPAGDGHWKHEGELQKNAVDKEVADLRAHSEQLCHTNTSVLQPLLQAAEDLAKQLRTLVDETRIAADERLQAAAVLTQREDYQAHQRVEQRHGALVAFLDFSMVMQQFLGGDFSEQAMAGARAVERRLQSLPPSVADPGPVPQVPDARRLAPDQITQKCSGLLEGLYKSALAAGVQLDLTPPPSPSGPGSLLGTSAAAAAAAFRASFSLASVATEGQGAAQGSAAVVPLGSHAPADVRPMSRSVLAAPGCRGMGPAPDGSDGGGAAAIDGGGAALALGGSGCGDSAVAPDSSGLTPQTTETWAAVRAAIQFTPASITGAAGRSHNLSPLPSLLLTPFLKQLEPAKALQGCGTMIGTYVPETEPDALPTPDVDGGGLGSA</sequence>
<evidence type="ECO:0000313" key="3">
    <source>
        <dbReference type="Proteomes" id="UP001165080"/>
    </source>
</evidence>
<dbReference type="AlphaFoldDB" id="A0A9W6BDB8"/>
<gene>
    <name evidence="2" type="primary">PLESTBF000159</name>
    <name evidence="2" type="ORF">PLESTB_000323400</name>
</gene>
<feature type="region of interest" description="Disordered" evidence="1">
    <location>
        <begin position="443"/>
        <end position="462"/>
    </location>
</feature>
<comment type="caution">
    <text evidence="2">The sequence shown here is derived from an EMBL/GenBank/DDBJ whole genome shotgun (WGS) entry which is preliminary data.</text>
</comment>
<dbReference type="EMBL" id="BRXU01000003">
    <property type="protein sequence ID" value="GLC49923.1"/>
    <property type="molecule type" value="Genomic_DNA"/>
</dbReference>
<keyword evidence="3" id="KW-1185">Reference proteome</keyword>
<name>A0A9W6BDB8_9CHLO</name>
<protein>
    <submittedName>
        <fullName evidence="2">Uncharacterized protein</fullName>
    </submittedName>
</protein>
<organism evidence="2 3">
    <name type="scientific">Pleodorina starrii</name>
    <dbReference type="NCBI Taxonomy" id="330485"/>
    <lineage>
        <taxon>Eukaryota</taxon>
        <taxon>Viridiplantae</taxon>
        <taxon>Chlorophyta</taxon>
        <taxon>core chlorophytes</taxon>
        <taxon>Chlorophyceae</taxon>
        <taxon>CS clade</taxon>
        <taxon>Chlamydomonadales</taxon>
        <taxon>Volvocaceae</taxon>
        <taxon>Pleodorina</taxon>
    </lineage>
</organism>
<evidence type="ECO:0000313" key="2">
    <source>
        <dbReference type="EMBL" id="GLC49923.1"/>
    </source>
</evidence>
<accession>A0A9W6BDB8</accession>
<dbReference type="Proteomes" id="UP001165080">
    <property type="component" value="Unassembled WGS sequence"/>
</dbReference>
<evidence type="ECO:0000256" key="1">
    <source>
        <dbReference type="SAM" id="MobiDB-lite"/>
    </source>
</evidence>